<dbReference type="InterPro" id="IPR003439">
    <property type="entry name" value="ABC_transporter-like_ATP-bd"/>
</dbReference>
<keyword evidence="2" id="KW-0067">ATP-binding</keyword>
<keyword evidence="1" id="KW-0547">Nucleotide-binding</keyword>
<feature type="domain" description="ABC transporter" evidence="3">
    <location>
        <begin position="352"/>
        <end position="540"/>
    </location>
</feature>
<dbReference type="EMBL" id="JBHSAY010000020">
    <property type="protein sequence ID" value="MFC4135222.1"/>
    <property type="molecule type" value="Genomic_DNA"/>
</dbReference>
<dbReference type="SUPFAM" id="SSF52540">
    <property type="entry name" value="P-loop containing nucleoside triphosphate hydrolases"/>
    <property type="match status" value="2"/>
</dbReference>
<accession>A0ABV8LXX3</accession>
<feature type="domain" description="ABC transporter" evidence="3">
    <location>
        <begin position="9"/>
        <end position="257"/>
    </location>
</feature>
<dbReference type="SMART" id="SM00382">
    <property type="entry name" value="AAA"/>
    <property type="match status" value="2"/>
</dbReference>
<dbReference type="PANTHER" id="PTHR42855">
    <property type="entry name" value="ABC TRANSPORTER ATP-BINDING SUBUNIT"/>
    <property type="match status" value="1"/>
</dbReference>
<dbReference type="Pfam" id="PF00005">
    <property type="entry name" value="ABC_tran"/>
    <property type="match status" value="2"/>
</dbReference>
<dbReference type="InterPro" id="IPR051309">
    <property type="entry name" value="ABCF_ATPase"/>
</dbReference>
<proteinExistence type="predicted"/>
<dbReference type="PANTHER" id="PTHR42855:SF2">
    <property type="entry name" value="DRUG RESISTANCE ABC TRANSPORTER,ATP-BINDING PROTEIN"/>
    <property type="match status" value="1"/>
</dbReference>
<sequence>MLTALDHQLSLHSVTVRFGEHVVLGDVTLAVRPGESVGVIGDNGSGKSTLLRLMAGVLQPDDGRVIVAAPGGLGYLTQTLGLPGSATVADAIEHGLRDLRDLERRMRFLERNWDADGAAEEYAELTELFEIRGGYDAEARVEIALHGLGRPGLDRARRLDTLPGGDVARLGLAAVLASRPQLLLLDEPTNDLDDEALGWLEEHLRAYRGTLVAVTHDRVFLEQLTSTVLEVDGDAKAVRRHGNGYDGYLAAKAAERANQIQRYEQWKAEYARQAALLSSQAERLSAIPRKMDKAGFGGGPFRARSRTHGAMGRIRNAKEELRRLTADPVPPPPEPLRLMARFDGESGGDPVVRCVDVVVRGRLHLPELSLDPGDRLLVTGPNGAGKSTLLKVVAGELAPDSGTAWSSDRLGYLRQHDTVADGTVLSAFADGLPGTPDEHADLLLSLGLFRPEDLRRSTRTLSIGQRRRIELARLMRHPSEVILLDEPTNHLAPDLVEQLESALAEYAGAVIMVTHDRRIRRTFTGRRLHLDRGDVVAANG</sequence>
<dbReference type="PROSITE" id="PS50893">
    <property type="entry name" value="ABC_TRANSPORTER_2"/>
    <property type="match status" value="2"/>
</dbReference>
<reference evidence="5" key="1">
    <citation type="journal article" date="2019" name="Int. J. Syst. Evol. Microbiol.">
        <title>The Global Catalogue of Microorganisms (GCM) 10K type strain sequencing project: providing services to taxonomists for standard genome sequencing and annotation.</title>
        <authorList>
            <consortium name="The Broad Institute Genomics Platform"/>
            <consortium name="The Broad Institute Genome Sequencing Center for Infectious Disease"/>
            <person name="Wu L."/>
            <person name="Ma J."/>
        </authorList>
    </citation>
    <scope>NUCLEOTIDE SEQUENCE [LARGE SCALE GENOMIC DNA]</scope>
    <source>
        <strain evidence="5">CGMCC 4.7289</strain>
    </source>
</reference>
<evidence type="ECO:0000313" key="5">
    <source>
        <dbReference type="Proteomes" id="UP001595816"/>
    </source>
</evidence>
<evidence type="ECO:0000259" key="3">
    <source>
        <dbReference type="PROSITE" id="PS50893"/>
    </source>
</evidence>
<evidence type="ECO:0000256" key="2">
    <source>
        <dbReference type="ARBA" id="ARBA00022840"/>
    </source>
</evidence>
<keyword evidence="5" id="KW-1185">Reference proteome</keyword>
<dbReference type="CDD" id="cd03221">
    <property type="entry name" value="ABCF_EF-3"/>
    <property type="match status" value="2"/>
</dbReference>
<gene>
    <name evidence="4" type="primary">abc-f</name>
    <name evidence="4" type="ORF">ACFOZ4_31810</name>
</gene>
<dbReference type="InterPro" id="IPR003593">
    <property type="entry name" value="AAA+_ATPase"/>
</dbReference>
<comment type="caution">
    <text evidence="4">The sequence shown here is derived from an EMBL/GenBank/DDBJ whole genome shotgun (WGS) entry which is preliminary data.</text>
</comment>
<dbReference type="RefSeq" id="WP_253763949.1">
    <property type="nucleotide sequence ID" value="NZ_JAMZDZ010000001.1"/>
</dbReference>
<protein>
    <submittedName>
        <fullName evidence="4">Ribosomal protection-like ABC-F family protein</fullName>
    </submittedName>
</protein>
<organism evidence="4 5">
    <name type="scientific">Hamadaea flava</name>
    <dbReference type="NCBI Taxonomy" id="1742688"/>
    <lineage>
        <taxon>Bacteria</taxon>
        <taxon>Bacillati</taxon>
        <taxon>Actinomycetota</taxon>
        <taxon>Actinomycetes</taxon>
        <taxon>Micromonosporales</taxon>
        <taxon>Micromonosporaceae</taxon>
        <taxon>Hamadaea</taxon>
    </lineage>
</organism>
<evidence type="ECO:0000256" key="1">
    <source>
        <dbReference type="ARBA" id="ARBA00022741"/>
    </source>
</evidence>
<evidence type="ECO:0000313" key="4">
    <source>
        <dbReference type="EMBL" id="MFC4135222.1"/>
    </source>
</evidence>
<dbReference type="InterPro" id="IPR027417">
    <property type="entry name" value="P-loop_NTPase"/>
</dbReference>
<name>A0ABV8LXX3_9ACTN</name>
<dbReference type="NCBIfam" id="NF000355">
    <property type="entry name" value="ribo_prot_ABC_F"/>
    <property type="match status" value="1"/>
</dbReference>
<dbReference type="Proteomes" id="UP001595816">
    <property type="component" value="Unassembled WGS sequence"/>
</dbReference>
<dbReference type="Gene3D" id="3.40.50.300">
    <property type="entry name" value="P-loop containing nucleotide triphosphate hydrolases"/>
    <property type="match status" value="2"/>
</dbReference>